<gene>
    <name evidence="3" type="ORF">BD626DRAFT_167045</name>
</gene>
<protein>
    <submittedName>
        <fullName evidence="3">Uncharacterized protein</fullName>
    </submittedName>
</protein>
<feature type="compositionally biased region" description="Basic and acidic residues" evidence="2">
    <location>
        <begin position="365"/>
        <end position="380"/>
    </location>
</feature>
<feature type="compositionally biased region" description="Basic and acidic residues" evidence="2">
    <location>
        <begin position="411"/>
        <end position="425"/>
    </location>
</feature>
<feature type="region of interest" description="Disordered" evidence="2">
    <location>
        <begin position="186"/>
        <end position="230"/>
    </location>
</feature>
<feature type="region of interest" description="Disordered" evidence="2">
    <location>
        <begin position="1"/>
        <end position="84"/>
    </location>
</feature>
<accession>A0A550CQ65</accession>
<evidence type="ECO:0000313" key="4">
    <source>
        <dbReference type="Proteomes" id="UP000320762"/>
    </source>
</evidence>
<name>A0A550CQ65_9AGAR</name>
<organism evidence="3 4">
    <name type="scientific">Schizophyllum amplum</name>
    <dbReference type="NCBI Taxonomy" id="97359"/>
    <lineage>
        <taxon>Eukaryota</taxon>
        <taxon>Fungi</taxon>
        <taxon>Dikarya</taxon>
        <taxon>Basidiomycota</taxon>
        <taxon>Agaricomycotina</taxon>
        <taxon>Agaricomycetes</taxon>
        <taxon>Agaricomycetidae</taxon>
        <taxon>Agaricales</taxon>
        <taxon>Schizophyllaceae</taxon>
        <taxon>Schizophyllum</taxon>
    </lineage>
</organism>
<feature type="region of interest" description="Disordered" evidence="2">
    <location>
        <begin position="365"/>
        <end position="429"/>
    </location>
</feature>
<dbReference type="AlphaFoldDB" id="A0A550CQ65"/>
<feature type="compositionally biased region" description="Polar residues" evidence="2">
    <location>
        <begin position="68"/>
        <end position="79"/>
    </location>
</feature>
<feature type="compositionally biased region" description="Low complexity" evidence="2">
    <location>
        <begin position="188"/>
        <end position="200"/>
    </location>
</feature>
<feature type="compositionally biased region" description="Basic and acidic residues" evidence="2">
    <location>
        <begin position="458"/>
        <end position="478"/>
    </location>
</feature>
<reference evidence="3 4" key="1">
    <citation type="journal article" date="2019" name="New Phytol.">
        <title>Comparative genomics reveals unique wood-decay strategies and fruiting body development in the Schizophyllaceae.</title>
        <authorList>
            <person name="Almasi E."/>
            <person name="Sahu N."/>
            <person name="Krizsan K."/>
            <person name="Balint B."/>
            <person name="Kovacs G.M."/>
            <person name="Kiss B."/>
            <person name="Cseklye J."/>
            <person name="Drula E."/>
            <person name="Henrissat B."/>
            <person name="Nagy I."/>
            <person name="Chovatia M."/>
            <person name="Adam C."/>
            <person name="LaButti K."/>
            <person name="Lipzen A."/>
            <person name="Riley R."/>
            <person name="Grigoriev I.V."/>
            <person name="Nagy L.G."/>
        </authorList>
    </citation>
    <scope>NUCLEOTIDE SEQUENCE [LARGE SCALE GENOMIC DNA]</scope>
    <source>
        <strain evidence="3 4">NL-1724</strain>
    </source>
</reference>
<feature type="compositionally biased region" description="Polar residues" evidence="2">
    <location>
        <begin position="113"/>
        <end position="123"/>
    </location>
</feature>
<proteinExistence type="predicted"/>
<feature type="compositionally biased region" description="Basic and acidic residues" evidence="2">
    <location>
        <begin position="637"/>
        <end position="663"/>
    </location>
</feature>
<feature type="region of interest" description="Disordered" evidence="2">
    <location>
        <begin position="96"/>
        <end position="123"/>
    </location>
</feature>
<dbReference type="Proteomes" id="UP000320762">
    <property type="component" value="Unassembled WGS sequence"/>
</dbReference>
<feature type="region of interest" description="Disordered" evidence="2">
    <location>
        <begin position="566"/>
        <end position="615"/>
    </location>
</feature>
<keyword evidence="4" id="KW-1185">Reference proteome</keyword>
<evidence type="ECO:0000313" key="3">
    <source>
        <dbReference type="EMBL" id="TRM66952.1"/>
    </source>
</evidence>
<feature type="region of interest" description="Disordered" evidence="2">
    <location>
        <begin position="457"/>
        <end position="525"/>
    </location>
</feature>
<feature type="coiled-coil region" evidence="1">
    <location>
        <begin position="265"/>
        <end position="299"/>
    </location>
</feature>
<dbReference type="OrthoDB" id="10477234at2759"/>
<evidence type="ECO:0000256" key="2">
    <source>
        <dbReference type="SAM" id="MobiDB-lite"/>
    </source>
</evidence>
<comment type="caution">
    <text evidence="3">The sequence shown here is derived from an EMBL/GenBank/DDBJ whole genome shotgun (WGS) entry which is preliminary data.</text>
</comment>
<feature type="compositionally biased region" description="Basic and acidic residues" evidence="2">
    <location>
        <begin position="672"/>
        <end position="705"/>
    </location>
</feature>
<keyword evidence="1" id="KW-0175">Coiled coil</keyword>
<feature type="region of interest" description="Disordered" evidence="2">
    <location>
        <begin position="637"/>
        <end position="705"/>
    </location>
</feature>
<feature type="compositionally biased region" description="Basic and acidic residues" evidence="2">
    <location>
        <begin position="485"/>
        <end position="504"/>
    </location>
</feature>
<evidence type="ECO:0000256" key="1">
    <source>
        <dbReference type="SAM" id="Coils"/>
    </source>
</evidence>
<feature type="compositionally biased region" description="Basic and acidic residues" evidence="2">
    <location>
        <begin position="603"/>
        <end position="615"/>
    </location>
</feature>
<dbReference type="EMBL" id="VDMD01000003">
    <property type="protein sequence ID" value="TRM66952.1"/>
    <property type="molecule type" value="Genomic_DNA"/>
</dbReference>
<sequence length="776" mass="88920">MSAYSEQPLPQPSAKALGKRRVRSFDEPDPDDAAPHTAPDAAKTVKKSKAKKSPETYEDSEDEELYRSSANRPRQSQHITPPKIKVPWKHLYDVNYNGSEEEEEEVPFPPSLPQATQPVQRSEPSLELTIPVVAAPPVVVVAYANCEPACPRPSRRLAQSILSCLDLNLLQSPVLRQAVSPDPQAMIAARSQSAHPSRASRSSHGRPSRRDGSYSPTRPANEEDDNDDVEPLEVDPALRAMVAEHGIRVLDMDVEDRLLLMLEQGSKQRAEIRRLEQEVREYRDKVEDQDIKLDHYRDKFGDLPTGLELDRDIYRTKVDLSTADKHIAAVEYVFNEVLEIIAKYRDDPAGRAVGEAFDEWHSRHVQGHETDADRARRAREEEEAVAGPSRGRSVSCRGRASSIPSPSPTTGERRRMVEAAQRHEEPTEEFSEIFHWSAKDAITGDGVLAVPIEPATTVHEEREGSEPAVHDAEQHPMYDEQPPAHGDEQPPAHGDECHPVRDDEQLPSSRRHISQSNVLGLIDGEDQDGVEYAQATLEYPEPEPEPWSLRRIDYERYDSIRAKRDHALAGSYGDGLAGPSRDGLIGSYRDSRPYTTSDVTPRYTDEEERRAARVDSRRAEECHYRRFDEQRDYRQYDEQRYRDEERSGADPKRRVRAYDDSRSAVHAYRRSGTYDDHPSKAYDDRRSRALDDRHSDAYGDRSSDEYEKRRLRIYDDYRGINGEYPMRANRDRDFIVRRGGYRRDDYPERRFDNYLDRRPVNEDTYSYRHRATPAFA</sequence>